<dbReference type="KEGG" id="tpla:ElP_69650"/>
<dbReference type="OrthoDB" id="9886706at2"/>
<dbReference type="Proteomes" id="UP000317835">
    <property type="component" value="Chromosome"/>
</dbReference>
<evidence type="ECO:0008006" key="4">
    <source>
        <dbReference type="Google" id="ProtNLM"/>
    </source>
</evidence>
<accession>A0A518HDS4</accession>
<feature type="transmembrane region" description="Helical" evidence="1">
    <location>
        <begin position="89"/>
        <end position="111"/>
    </location>
</feature>
<evidence type="ECO:0000256" key="1">
    <source>
        <dbReference type="SAM" id="Phobius"/>
    </source>
</evidence>
<dbReference type="RefSeq" id="WP_145277946.1">
    <property type="nucleotide sequence ID" value="NZ_CP036426.1"/>
</dbReference>
<dbReference type="Pfam" id="PF07332">
    <property type="entry name" value="Phage_holin_3_6"/>
    <property type="match status" value="1"/>
</dbReference>
<proteinExistence type="predicted"/>
<organism evidence="2 3">
    <name type="scientific">Tautonia plasticadhaerens</name>
    <dbReference type="NCBI Taxonomy" id="2527974"/>
    <lineage>
        <taxon>Bacteria</taxon>
        <taxon>Pseudomonadati</taxon>
        <taxon>Planctomycetota</taxon>
        <taxon>Planctomycetia</taxon>
        <taxon>Isosphaerales</taxon>
        <taxon>Isosphaeraceae</taxon>
        <taxon>Tautonia</taxon>
    </lineage>
</organism>
<name>A0A518HDS4_9BACT</name>
<keyword evidence="1" id="KW-1133">Transmembrane helix</keyword>
<keyword evidence="3" id="KW-1185">Reference proteome</keyword>
<dbReference type="EMBL" id="CP036426">
    <property type="protein sequence ID" value="QDV39004.1"/>
    <property type="molecule type" value="Genomic_DNA"/>
</dbReference>
<dbReference type="AlphaFoldDB" id="A0A518HDS4"/>
<reference evidence="2 3" key="1">
    <citation type="submission" date="2019-02" db="EMBL/GenBank/DDBJ databases">
        <title>Deep-cultivation of Planctomycetes and their phenomic and genomic characterization uncovers novel biology.</title>
        <authorList>
            <person name="Wiegand S."/>
            <person name="Jogler M."/>
            <person name="Boedeker C."/>
            <person name="Pinto D."/>
            <person name="Vollmers J."/>
            <person name="Rivas-Marin E."/>
            <person name="Kohn T."/>
            <person name="Peeters S.H."/>
            <person name="Heuer A."/>
            <person name="Rast P."/>
            <person name="Oberbeckmann S."/>
            <person name="Bunk B."/>
            <person name="Jeske O."/>
            <person name="Meyerdierks A."/>
            <person name="Storesund J.E."/>
            <person name="Kallscheuer N."/>
            <person name="Luecker S."/>
            <person name="Lage O.M."/>
            <person name="Pohl T."/>
            <person name="Merkel B.J."/>
            <person name="Hornburger P."/>
            <person name="Mueller R.-W."/>
            <person name="Bruemmer F."/>
            <person name="Labrenz M."/>
            <person name="Spormann A.M."/>
            <person name="Op den Camp H."/>
            <person name="Overmann J."/>
            <person name="Amann R."/>
            <person name="Jetten M.S.M."/>
            <person name="Mascher T."/>
            <person name="Medema M.H."/>
            <person name="Devos D.P."/>
            <person name="Kaster A.-K."/>
            <person name="Ovreas L."/>
            <person name="Rohde M."/>
            <person name="Galperin M.Y."/>
            <person name="Jogler C."/>
        </authorList>
    </citation>
    <scope>NUCLEOTIDE SEQUENCE [LARGE SCALE GENOMIC DNA]</scope>
    <source>
        <strain evidence="2 3">ElP</strain>
    </source>
</reference>
<gene>
    <name evidence="2" type="ORF">ElP_69650</name>
</gene>
<feature type="transmembrane region" description="Helical" evidence="1">
    <location>
        <begin position="55"/>
        <end position="77"/>
    </location>
</feature>
<evidence type="ECO:0000313" key="3">
    <source>
        <dbReference type="Proteomes" id="UP000317835"/>
    </source>
</evidence>
<evidence type="ECO:0000313" key="2">
    <source>
        <dbReference type="EMBL" id="QDV39004.1"/>
    </source>
</evidence>
<sequence length="159" mass="17249">MVHQKTLTFFGVEVPDSLQGSLTELGHDVLTLADLQARLAQADLNETVKEAKVPAIGLIAGLVVLLCSVPVALVGLAELVTWAGWLPRFGAYLAVSGGAAVLAGLVSWLCLRSVLGSGRAFDRSRQELRRNIHWITQVASEGGNLRLRQPQHWSRYRQG</sequence>
<keyword evidence="1" id="KW-0472">Membrane</keyword>
<dbReference type="InterPro" id="IPR009937">
    <property type="entry name" value="Phage_holin_3_6"/>
</dbReference>
<keyword evidence="1" id="KW-0812">Transmembrane</keyword>
<protein>
    <recommendedName>
        <fullName evidence="4">Phage holin family protein</fullName>
    </recommendedName>
</protein>